<reference evidence="3" key="1">
    <citation type="submission" date="2017-04" db="EMBL/GenBank/DDBJ databases">
        <authorList>
            <person name="Abreu V.A."/>
            <person name="Popin R.V."/>
            <person name="Rigonato J."/>
            <person name="Andreote A.P."/>
            <person name="Schaker P.C."/>
            <person name="Hoff-Risseti C."/>
            <person name="Alvarenga D.O."/>
            <person name="Varani A.M."/>
            <person name="Fiore M.F."/>
        </authorList>
    </citation>
    <scope>NUCLEOTIDE SEQUENCE [LARGE SCALE GENOMIC DNA]</scope>
    <source>
        <strain evidence="3">CENA303</strain>
    </source>
</reference>
<dbReference type="PROSITE" id="PS51257">
    <property type="entry name" value="PROKAR_LIPOPROTEIN"/>
    <property type="match status" value="1"/>
</dbReference>
<dbReference type="RefSeq" id="WP_085727726.1">
    <property type="nucleotide sequence ID" value="NZ_NBYN01000031.1"/>
</dbReference>
<dbReference type="EMBL" id="NBYN01000031">
    <property type="protein sequence ID" value="OSO92908.1"/>
    <property type="molecule type" value="Genomic_DNA"/>
</dbReference>
<gene>
    <name evidence="2" type="ORF">B7O87_06580</name>
</gene>
<name>A0A1X4G8J7_9CYAN</name>
<evidence type="ECO:0000313" key="3">
    <source>
        <dbReference type="Proteomes" id="UP000192997"/>
    </source>
</evidence>
<comment type="caution">
    <text evidence="2">The sequence shown here is derived from an EMBL/GenBank/DDBJ whole genome shotgun (WGS) entry which is preliminary data.</text>
</comment>
<dbReference type="AlphaFoldDB" id="A0A1X4G8J7"/>
<organism evidence="2 3">
    <name type="scientific">Cylindrospermopsis raciborskii CENA303</name>
    <dbReference type="NCBI Taxonomy" id="1170769"/>
    <lineage>
        <taxon>Bacteria</taxon>
        <taxon>Bacillati</taxon>
        <taxon>Cyanobacteriota</taxon>
        <taxon>Cyanophyceae</taxon>
        <taxon>Nostocales</taxon>
        <taxon>Aphanizomenonaceae</taxon>
        <taxon>Cylindrospermopsis</taxon>
    </lineage>
</organism>
<keyword evidence="1" id="KW-0812">Transmembrane</keyword>
<accession>A0A1X4G8J7</accession>
<feature type="transmembrane region" description="Helical" evidence="1">
    <location>
        <begin position="5"/>
        <end position="23"/>
    </location>
</feature>
<evidence type="ECO:0000256" key="1">
    <source>
        <dbReference type="SAM" id="Phobius"/>
    </source>
</evidence>
<keyword evidence="1" id="KW-1133">Transmembrane helix</keyword>
<keyword evidence="1" id="KW-0472">Membrane</keyword>
<sequence>MRRLIIYGLIFTLSCLVIIWWPVNDSNCSPITLAKLKKSNFQVTATKVSVQPWLGQHHIYGIFQVPDPYKESQFFMLSIPGGRQYCAHPFGYSENYDDVFAEPGNILIRYYVPTRMGIKMIFQGLFFQLNNPQNWSLTFPKTISKE</sequence>
<evidence type="ECO:0000313" key="2">
    <source>
        <dbReference type="EMBL" id="OSO92908.1"/>
    </source>
</evidence>
<protein>
    <submittedName>
        <fullName evidence="2">Uncharacterized protein</fullName>
    </submittedName>
</protein>
<dbReference type="Proteomes" id="UP000192997">
    <property type="component" value="Unassembled WGS sequence"/>
</dbReference>
<proteinExistence type="predicted"/>